<gene>
    <name evidence="1" type="ORF">RBSWK_00878</name>
</gene>
<proteinExistence type="predicted"/>
<dbReference type="Proteomes" id="UP000010959">
    <property type="component" value="Unassembled WGS sequence"/>
</dbReference>
<name>L7CMY4_RHOBT</name>
<dbReference type="EMBL" id="AMWG01000020">
    <property type="protein sequence ID" value="ELP35210.1"/>
    <property type="molecule type" value="Genomic_DNA"/>
</dbReference>
<dbReference type="PATRIC" id="fig|993516.3.peg.929"/>
<dbReference type="AlphaFoldDB" id="L7CMY4"/>
<reference evidence="1 2" key="1">
    <citation type="journal article" date="2013" name="Mar. Genomics">
        <title>Expression of sulfatases in Rhodopirellula baltica and the diversity of sulfatases in the genus Rhodopirellula.</title>
        <authorList>
            <person name="Wegner C.E."/>
            <person name="Richter-Heitmann T."/>
            <person name="Klindworth A."/>
            <person name="Klockow C."/>
            <person name="Richter M."/>
            <person name="Achstetter T."/>
            <person name="Glockner F.O."/>
            <person name="Harder J."/>
        </authorList>
    </citation>
    <scope>NUCLEOTIDE SEQUENCE [LARGE SCALE GENOMIC DNA]</scope>
    <source>
        <strain evidence="1 2">SWK14</strain>
    </source>
</reference>
<accession>L7CMY4</accession>
<sequence length="67" mass="7588">MTSVVSVRHLFHLSDAVQLQQQIPTDADPHLGRLNLSIHSVLARMLDIHASKRLFHRSFTGKTRSSK</sequence>
<protein>
    <submittedName>
        <fullName evidence="1">Uncharacterized protein</fullName>
    </submittedName>
</protein>
<organism evidence="1 2">
    <name type="scientific">Rhodopirellula baltica SWK14</name>
    <dbReference type="NCBI Taxonomy" id="993516"/>
    <lineage>
        <taxon>Bacteria</taxon>
        <taxon>Pseudomonadati</taxon>
        <taxon>Planctomycetota</taxon>
        <taxon>Planctomycetia</taxon>
        <taxon>Pirellulales</taxon>
        <taxon>Pirellulaceae</taxon>
        <taxon>Rhodopirellula</taxon>
    </lineage>
</organism>
<evidence type="ECO:0000313" key="2">
    <source>
        <dbReference type="Proteomes" id="UP000010959"/>
    </source>
</evidence>
<evidence type="ECO:0000313" key="1">
    <source>
        <dbReference type="EMBL" id="ELP35210.1"/>
    </source>
</evidence>
<comment type="caution">
    <text evidence="1">The sequence shown here is derived from an EMBL/GenBank/DDBJ whole genome shotgun (WGS) entry which is preliminary data.</text>
</comment>